<dbReference type="InterPro" id="IPR029063">
    <property type="entry name" value="SAM-dependent_MTases_sf"/>
</dbReference>
<feature type="region of interest" description="Disordered" evidence="4">
    <location>
        <begin position="211"/>
        <end position="232"/>
    </location>
</feature>
<protein>
    <submittedName>
        <fullName evidence="5">Methyltransferase domain-containing protein</fullName>
    </submittedName>
</protein>
<keyword evidence="2 5" id="KW-0808">Transferase</keyword>
<evidence type="ECO:0000256" key="1">
    <source>
        <dbReference type="ARBA" id="ARBA00022603"/>
    </source>
</evidence>
<keyword evidence="3" id="KW-0949">S-adenosyl-L-methionine</keyword>
<dbReference type="Pfam" id="PF13489">
    <property type="entry name" value="Methyltransf_23"/>
    <property type="match status" value="1"/>
</dbReference>
<evidence type="ECO:0000313" key="5">
    <source>
        <dbReference type="EMBL" id="RJQ87223.1"/>
    </source>
</evidence>
<accession>A0A419I6Z7</accession>
<dbReference type="GO" id="GO:0032259">
    <property type="term" value="P:methylation"/>
    <property type="evidence" value="ECO:0007669"/>
    <property type="project" value="UniProtKB-KW"/>
</dbReference>
<dbReference type="GO" id="GO:0008168">
    <property type="term" value="F:methyltransferase activity"/>
    <property type="evidence" value="ECO:0007669"/>
    <property type="project" value="UniProtKB-KW"/>
</dbReference>
<dbReference type="EMBL" id="QZFV01000069">
    <property type="protein sequence ID" value="RJQ87223.1"/>
    <property type="molecule type" value="Genomic_DNA"/>
</dbReference>
<proteinExistence type="predicted"/>
<dbReference type="RefSeq" id="WP_120023032.1">
    <property type="nucleotide sequence ID" value="NZ_QZFV01000069.1"/>
</dbReference>
<reference evidence="5 6" key="1">
    <citation type="submission" date="2018-09" db="EMBL/GenBank/DDBJ databases">
        <title>YIM PH 21725 draft genome.</title>
        <authorList>
            <person name="Miao C."/>
        </authorList>
    </citation>
    <scope>NUCLEOTIDE SEQUENCE [LARGE SCALE GENOMIC DNA]</scope>
    <source>
        <strain evidence="6">YIM PH21725</strain>
    </source>
</reference>
<gene>
    <name evidence="5" type="ORF">D5S19_09785</name>
</gene>
<evidence type="ECO:0000313" key="6">
    <source>
        <dbReference type="Proteomes" id="UP000285112"/>
    </source>
</evidence>
<dbReference type="CDD" id="cd02440">
    <property type="entry name" value="AdoMet_MTases"/>
    <property type="match status" value="1"/>
</dbReference>
<evidence type="ECO:0000256" key="4">
    <source>
        <dbReference type="SAM" id="MobiDB-lite"/>
    </source>
</evidence>
<name>A0A419I6Z7_9PSEU</name>
<dbReference type="AlphaFoldDB" id="A0A419I6Z7"/>
<sequence length="287" mass="31322">MDEEFRDPRLAAIYDALDSDRSDLDVYVAILDELGAERVLDVGCGTGTFALLLAQRGYDVVAVDPAVASIAVARSKPGAGRVCWVDGDAAAACVTDRDVTTMTANVVQHIVDPQHWQATLRAVCAALRPGGYLVFETRDPAARGWERWTREATYRLTSVPGEGNVESWVEVTDFSWPLVSLGWTFVFASDGATLTSASTLRFRERDEVEASSASSAAPWGCPDGPDTLSPDTGLGKDVPCATFVEVSRRAVFAYLGYYNHDRLHSTLNYRTPHETRVSYHQHLAFAA</sequence>
<dbReference type="Proteomes" id="UP000285112">
    <property type="component" value="Unassembled WGS sequence"/>
</dbReference>
<keyword evidence="1 5" id="KW-0489">Methyltransferase</keyword>
<dbReference type="PANTHER" id="PTHR43464:SF19">
    <property type="entry name" value="UBIQUINONE BIOSYNTHESIS O-METHYLTRANSFERASE, MITOCHONDRIAL"/>
    <property type="match status" value="1"/>
</dbReference>
<dbReference type="Gene3D" id="3.40.50.150">
    <property type="entry name" value="Vaccinia Virus protein VP39"/>
    <property type="match status" value="1"/>
</dbReference>
<evidence type="ECO:0000256" key="3">
    <source>
        <dbReference type="ARBA" id="ARBA00022691"/>
    </source>
</evidence>
<dbReference type="PANTHER" id="PTHR43464">
    <property type="entry name" value="METHYLTRANSFERASE"/>
    <property type="match status" value="1"/>
</dbReference>
<dbReference type="SUPFAM" id="SSF53335">
    <property type="entry name" value="S-adenosyl-L-methionine-dependent methyltransferases"/>
    <property type="match status" value="1"/>
</dbReference>
<comment type="caution">
    <text evidence="5">The sequence shown here is derived from an EMBL/GenBank/DDBJ whole genome shotgun (WGS) entry which is preliminary data.</text>
</comment>
<evidence type="ECO:0000256" key="2">
    <source>
        <dbReference type="ARBA" id="ARBA00022679"/>
    </source>
</evidence>
<dbReference type="OrthoDB" id="9811589at2"/>
<organism evidence="5 6">
    <name type="scientific">Amycolatopsis panacis</name>
    <dbReference type="NCBI Taxonomy" id="2340917"/>
    <lineage>
        <taxon>Bacteria</taxon>
        <taxon>Bacillati</taxon>
        <taxon>Actinomycetota</taxon>
        <taxon>Actinomycetes</taxon>
        <taxon>Pseudonocardiales</taxon>
        <taxon>Pseudonocardiaceae</taxon>
        <taxon>Amycolatopsis</taxon>
    </lineage>
</organism>
<keyword evidence="6" id="KW-1185">Reference proteome</keyword>